<protein>
    <recommendedName>
        <fullName evidence="2">CxC2-like cysteine cluster KDZ transposase-associated domain-containing protein</fullName>
    </recommendedName>
</protein>
<evidence type="ECO:0000313" key="3">
    <source>
        <dbReference type="EMBL" id="KAK7022691.1"/>
    </source>
</evidence>
<comment type="caution">
    <text evidence="3">The sequence shown here is derived from an EMBL/GenBank/DDBJ whole genome shotgun (WGS) entry which is preliminary data.</text>
</comment>
<proteinExistence type="predicted"/>
<gene>
    <name evidence="3" type="ORF">R3P38DRAFT_3540056</name>
</gene>
<feature type="domain" description="CxC2-like cysteine cluster KDZ transposase-associated" evidence="2">
    <location>
        <begin position="180"/>
        <end position="253"/>
    </location>
</feature>
<dbReference type="Proteomes" id="UP001362999">
    <property type="component" value="Unassembled WGS sequence"/>
</dbReference>
<evidence type="ECO:0000313" key="4">
    <source>
        <dbReference type="Proteomes" id="UP001362999"/>
    </source>
</evidence>
<dbReference type="InterPro" id="IPR040521">
    <property type="entry name" value="KDZ"/>
</dbReference>
<evidence type="ECO:0000259" key="2">
    <source>
        <dbReference type="Pfam" id="PF18803"/>
    </source>
</evidence>
<dbReference type="Pfam" id="PF18758">
    <property type="entry name" value="KDZ"/>
    <property type="match status" value="2"/>
</dbReference>
<dbReference type="Pfam" id="PF18803">
    <property type="entry name" value="CxC2"/>
    <property type="match status" value="1"/>
</dbReference>
<feature type="compositionally biased region" description="Acidic residues" evidence="1">
    <location>
        <begin position="848"/>
        <end position="859"/>
    </location>
</feature>
<reference evidence="3 4" key="1">
    <citation type="journal article" date="2024" name="J Genomics">
        <title>Draft genome sequencing and assembly of Favolaschia claudopus CIRM-BRFM 2984 isolated from oak limbs.</title>
        <authorList>
            <person name="Navarro D."/>
            <person name="Drula E."/>
            <person name="Chaduli D."/>
            <person name="Cazenave R."/>
            <person name="Ahrendt S."/>
            <person name="Wang J."/>
            <person name="Lipzen A."/>
            <person name="Daum C."/>
            <person name="Barry K."/>
            <person name="Grigoriev I.V."/>
            <person name="Favel A."/>
            <person name="Rosso M.N."/>
            <person name="Martin F."/>
        </authorList>
    </citation>
    <scope>NUCLEOTIDE SEQUENCE [LARGE SCALE GENOMIC DNA]</scope>
    <source>
        <strain evidence="3 4">CIRM-BRFM 2984</strain>
    </source>
</reference>
<dbReference type="EMBL" id="JAWWNJ010000037">
    <property type="protein sequence ID" value="KAK7022691.1"/>
    <property type="molecule type" value="Genomic_DNA"/>
</dbReference>
<keyword evidence="4" id="KW-1185">Reference proteome</keyword>
<feature type="compositionally biased region" description="Low complexity" evidence="1">
    <location>
        <begin position="574"/>
        <end position="584"/>
    </location>
</feature>
<evidence type="ECO:0000256" key="1">
    <source>
        <dbReference type="SAM" id="MobiDB-lite"/>
    </source>
</evidence>
<organism evidence="3 4">
    <name type="scientific">Favolaschia claudopus</name>
    <dbReference type="NCBI Taxonomy" id="2862362"/>
    <lineage>
        <taxon>Eukaryota</taxon>
        <taxon>Fungi</taxon>
        <taxon>Dikarya</taxon>
        <taxon>Basidiomycota</taxon>
        <taxon>Agaricomycotina</taxon>
        <taxon>Agaricomycetes</taxon>
        <taxon>Agaricomycetidae</taxon>
        <taxon>Agaricales</taxon>
        <taxon>Marasmiineae</taxon>
        <taxon>Mycenaceae</taxon>
        <taxon>Favolaschia</taxon>
    </lineage>
</organism>
<dbReference type="AlphaFoldDB" id="A0AAW0BAM1"/>
<sequence length="879" mass="99658">MNKRRRVTTINFSRSTEEDSAPSSTTERKLLFEKTTVATDGRLRRERGLVALQTLDDHRPTTPRRLYQESPTPSTICIAGVDPGDAVDEGDDLPRDLRPSDNPLAQWMEDHRQIYLDEILRLEGAWRSHGAAEVSMLDCLGGGELLCAPCTKDRHQQMPFHRIQQWTGNTFRRTTPQADGLGVHRVGLDYCGCGEGGCVQCSFCELKSGERRPPTPRTGATFSVLRRFQLLSCESKCSVLEFYQTLARETDNLHFKKDTVRYNEFMRNDAGRAGRGHEAYGIARTQPGACALLCPACPHPGKNLPPNGKMHLWNYDVSSEERDPGLGNGWAFFCDVQAYMEHVGKHWNYKQERSHCVAHDAVDKPDREARGTASSGIGAVDCARHNMKRPCAVGDLQLGERDWPHYNDDALLMDGYRQIHHFSPPERGWADANPMARSTKEMGPGFRRDTLDDYFNDVNHKKIIALGKVERAVPEMVRTREALADMNESVGSGPVETWTAMAVEWEADVDAPNPFATIHKDKHVAKREQAGKEDQSAIRARCTRVLASDVASTGLHPTDGQRRAMTERTSKLLLPRPCPRASPSRRSEAFRRSRRRRLRHNAMATFSNPRRYGAEGSGSRAKVVEHEYRLRIRRLLLMPHSRGVRANTRSNDKITALNEQVKRASATYRAARAALVHLGRELGRKEWEWTLQELREEDVRGLPQAMFHDPERKKRKKKKSRRKEARPLSWIWMARGEKWNPGDDAAMNEAVRIEWAKTRARALRWQEEYLRWRSGWWKQQIGRRGLAEGPQLEGETSYALRQAAIQSTLAEEFAKEWTGLDELIRRGRAGELGDGAGESEEAAVAPADADEESEEEDEPILTLPARPINPSYTDEILTM</sequence>
<name>A0AAW0BAM1_9AGAR</name>
<accession>A0AAW0BAM1</accession>
<feature type="region of interest" description="Disordered" evidence="1">
    <location>
        <begin position="574"/>
        <end position="593"/>
    </location>
</feature>
<dbReference type="InterPro" id="IPR041457">
    <property type="entry name" value="CxC2_KDZ-assoc"/>
</dbReference>
<feature type="region of interest" description="Disordered" evidence="1">
    <location>
        <begin position="830"/>
        <end position="879"/>
    </location>
</feature>